<dbReference type="PANTHER" id="PTHR18945">
    <property type="entry name" value="NEUROTRANSMITTER GATED ION CHANNEL"/>
    <property type="match status" value="1"/>
</dbReference>
<dbReference type="GO" id="GO:0034707">
    <property type="term" value="C:chloride channel complex"/>
    <property type="evidence" value="ECO:0007669"/>
    <property type="project" value="UniProtKB-KW"/>
</dbReference>
<keyword evidence="9" id="KW-1015">Disulfide bond</keyword>
<sequence length="561" mass="63582">MSVPRSRIEKVNYRQKEKQVLDSILGQGYDKRIRPSGRNETDGPAIINVNIYLRTISRIDDVKMEYSVQVTFREQWNDERLRYYDETKGRLKYLTLTDPTKVWMPDTFFRNEKEARKHEIIVPNVYVRIFPNGEILYSIRISLTLACPMDLRLYPLDKQVCVLQIASYGWAKDDLIYQWKEKDPVQVVHGLHLPRFTLEQYKSAYCDVITNTGEYSCLKVELIFKREFSYYLITIYVPCCMLVIVSWVSFWLDQNAIPARVSLGVTTLLTMSTQTSGINAQLPPVSYTKAIDVWTGVCQCFVFCALLEFALVNYASRSDMQRDRARERMERARRQWELEHADMEQTQQSGSNGPTNSLGPPGSFARTSIGGATTLSGANSHQTMNHIGSAADQDGIPGFPLKKRGGHNFANALREMNGAEPYRGTTTYPHPHHSNDDLTFPSMNTTGFNTSQPSSLAYMLPPEMGRPCEVHMNPFPPGSGPGHGGGFAAGMTGTGNLIGHTCTYLLCCGTRGLLSKFPSRAKRIDVISRFIFPLIFAIFNLAYWLYYLFAKSKSPQFEDTP</sequence>
<dbReference type="Pfam" id="PF02931">
    <property type="entry name" value="Neur_chan_LBD"/>
    <property type="match status" value="1"/>
</dbReference>
<dbReference type="InterPro" id="IPR036719">
    <property type="entry name" value="Neuro-gated_channel_TM_sf"/>
</dbReference>
<dbReference type="GO" id="GO:0004888">
    <property type="term" value="F:transmembrane signaling receptor activity"/>
    <property type="evidence" value="ECO:0007669"/>
    <property type="project" value="InterPro"/>
</dbReference>
<keyword evidence="5 18" id="KW-1133">Transmembrane helix</keyword>
<dbReference type="CDD" id="cd18993">
    <property type="entry name" value="LGIC_ECD_GluCl"/>
    <property type="match status" value="1"/>
</dbReference>
<dbReference type="Gene3D" id="2.70.170.10">
    <property type="entry name" value="Neurotransmitter-gated ion-channel ligand-binding domain"/>
    <property type="match status" value="1"/>
</dbReference>
<feature type="region of interest" description="Disordered" evidence="19">
    <location>
        <begin position="341"/>
        <end position="392"/>
    </location>
</feature>
<organism evidence="22 23">
    <name type="scientific">Tigriopus californicus</name>
    <name type="common">Marine copepod</name>
    <dbReference type="NCBI Taxonomy" id="6832"/>
    <lineage>
        <taxon>Eukaryota</taxon>
        <taxon>Metazoa</taxon>
        <taxon>Ecdysozoa</taxon>
        <taxon>Arthropoda</taxon>
        <taxon>Crustacea</taxon>
        <taxon>Multicrustacea</taxon>
        <taxon>Hexanauplia</taxon>
        <taxon>Copepoda</taxon>
        <taxon>Harpacticoida</taxon>
        <taxon>Harpacticidae</taxon>
        <taxon>Tigriopus</taxon>
    </lineage>
</organism>
<evidence type="ECO:0000256" key="3">
    <source>
        <dbReference type="ARBA" id="ARBA00022692"/>
    </source>
</evidence>
<feature type="transmembrane region" description="Helical" evidence="18">
    <location>
        <begin position="228"/>
        <end position="252"/>
    </location>
</feature>
<feature type="transmembrane region" description="Helical" evidence="18">
    <location>
        <begin position="530"/>
        <end position="549"/>
    </location>
</feature>
<evidence type="ECO:0000256" key="4">
    <source>
        <dbReference type="ARBA" id="ARBA00022729"/>
    </source>
</evidence>
<evidence type="ECO:0000256" key="15">
    <source>
        <dbReference type="ARBA" id="ARBA00023303"/>
    </source>
</evidence>
<evidence type="ECO:0000256" key="11">
    <source>
        <dbReference type="ARBA" id="ARBA00023173"/>
    </source>
</evidence>
<dbReference type="PRINTS" id="PR00252">
    <property type="entry name" value="NRIONCHANNEL"/>
</dbReference>
<gene>
    <name evidence="22" type="ORF">TCAL_12575</name>
</gene>
<dbReference type="InterPro" id="IPR006202">
    <property type="entry name" value="Neur_chan_lig-bd"/>
</dbReference>
<keyword evidence="12" id="KW-0868">Chloride</keyword>
<keyword evidence="2" id="KW-1003">Cell membrane</keyword>
<protein>
    <submittedName>
        <fullName evidence="22">Uncharacterized protein</fullName>
    </submittedName>
</protein>
<dbReference type="InterPro" id="IPR018000">
    <property type="entry name" value="Neurotransmitter_ion_chnl_CS"/>
</dbReference>
<dbReference type="CDD" id="cd19049">
    <property type="entry name" value="LGIC_TM_anion"/>
    <property type="match status" value="1"/>
</dbReference>
<dbReference type="FunFam" id="2.70.170.10:FF:000022">
    <property type="entry name" value="glutamate-gated chloride channel isoform X1"/>
    <property type="match status" value="1"/>
</dbReference>
<evidence type="ECO:0000256" key="12">
    <source>
        <dbReference type="ARBA" id="ARBA00023214"/>
    </source>
</evidence>
<keyword evidence="4" id="KW-0732">Signal</keyword>
<dbReference type="InterPro" id="IPR006029">
    <property type="entry name" value="Neurotrans-gated_channel_TM"/>
</dbReference>
<evidence type="ECO:0000256" key="7">
    <source>
        <dbReference type="ARBA" id="ARBA00023065"/>
    </source>
</evidence>
<comment type="caution">
    <text evidence="18">Lacks conserved residue(s) required for the propagation of feature annotation.</text>
</comment>
<evidence type="ECO:0000256" key="8">
    <source>
        <dbReference type="ARBA" id="ARBA00023136"/>
    </source>
</evidence>
<comment type="similarity">
    <text evidence="17">Belongs to the ligand-gated ion channel (TC 1.A.9) family. Glutamate-gated chloride channel (TC 1.A.9.4) subfamily.</text>
</comment>
<keyword evidence="8 18" id="KW-0472">Membrane</keyword>
<evidence type="ECO:0000256" key="18">
    <source>
        <dbReference type="RuleBase" id="RU000687"/>
    </source>
</evidence>
<keyword evidence="3 18" id="KW-0812">Transmembrane</keyword>
<evidence type="ECO:0000256" key="2">
    <source>
        <dbReference type="ARBA" id="ARBA00022475"/>
    </source>
</evidence>
<feature type="domain" description="Neurotransmitter-gated ion-channel transmembrane" evidence="21">
    <location>
        <begin position="235"/>
        <end position="367"/>
    </location>
</feature>
<dbReference type="Proteomes" id="UP000318571">
    <property type="component" value="Chromosome 1"/>
</dbReference>
<feature type="transmembrane region" description="Helical" evidence="18">
    <location>
        <begin position="293"/>
        <end position="316"/>
    </location>
</feature>
<evidence type="ECO:0000313" key="22">
    <source>
        <dbReference type="EMBL" id="TRY69296.1"/>
    </source>
</evidence>
<comment type="subcellular location">
    <subcellularLocation>
        <location evidence="16">Postsynaptic cell membrane</location>
        <topology evidence="16">Multi-pass membrane protein</topology>
    </subcellularLocation>
</comment>
<evidence type="ECO:0000256" key="10">
    <source>
        <dbReference type="ARBA" id="ARBA00023170"/>
    </source>
</evidence>
<evidence type="ECO:0000256" key="14">
    <source>
        <dbReference type="ARBA" id="ARBA00023286"/>
    </source>
</evidence>
<dbReference type="AlphaFoldDB" id="A0A553NV46"/>
<evidence type="ECO:0000256" key="9">
    <source>
        <dbReference type="ARBA" id="ARBA00023157"/>
    </source>
</evidence>
<evidence type="ECO:0000256" key="5">
    <source>
        <dbReference type="ARBA" id="ARBA00022989"/>
    </source>
</evidence>
<evidence type="ECO:0000256" key="19">
    <source>
        <dbReference type="SAM" id="MobiDB-lite"/>
    </source>
</evidence>
<feature type="domain" description="Neurotransmitter-gated ion-channel ligand-binding" evidence="20">
    <location>
        <begin position="18"/>
        <end position="227"/>
    </location>
</feature>
<dbReference type="InterPro" id="IPR006028">
    <property type="entry name" value="GABAA/Glycine_rcpt"/>
</dbReference>
<evidence type="ECO:0000256" key="17">
    <source>
        <dbReference type="ARBA" id="ARBA00061654"/>
    </source>
</evidence>
<dbReference type="SUPFAM" id="SSF90112">
    <property type="entry name" value="Neurotransmitter-gated ion-channel transmembrane pore"/>
    <property type="match status" value="1"/>
</dbReference>
<accession>A0A553NV46</accession>
<dbReference type="PROSITE" id="PS00236">
    <property type="entry name" value="NEUROTR_ION_CHANNEL"/>
    <property type="match status" value="1"/>
</dbReference>
<dbReference type="EMBL" id="VCGU01000010">
    <property type="protein sequence ID" value="TRY69296.1"/>
    <property type="molecule type" value="Genomic_DNA"/>
</dbReference>
<dbReference type="OMA" id="FARTSIG"/>
<reference evidence="22 23" key="1">
    <citation type="journal article" date="2018" name="Nat. Ecol. Evol.">
        <title>Genomic signatures of mitonuclear coevolution across populations of Tigriopus californicus.</title>
        <authorList>
            <person name="Barreto F.S."/>
            <person name="Watson E.T."/>
            <person name="Lima T.G."/>
            <person name="Willett C.S."/>
            <person name="Edmands S."/>
            <person name="Li W."/>
            <person name="Burton R.S."/>
        </authorList>
    </citation>
    <scope>NUCLEOTIDE SEQUENCE [LARGE SCALE GENOMIC DNA]</scope>
    <source>
        <strain evidence="22 23">San Diego</strain>
    </source>
</reference>
<dbReference type="InterPro" id="IPR038050">
    <property type="entry name" value="Neuro_actylchol_rec"/>
</dbReference>
<dbReference type="STRING" id="6832.A0A553NV46"/>
<evidence type="ECO:0000259" key="20">
    <source>
        <dbReference type="Pfam" id="PF02931"/>
    </source>
</evidence>
<proteinExistence type="inferred from homology"/>
<keyword evidence="7 18" id="KW-0406">Ion transport</keyword>
<evidence type="ECO:0000256" key="1">
    <source>
        <dbReference type="ARBA" id="ARBA00022448"/>
    </source>
</evidence>
<keyword evidence="1 18" id="KW-0813">Transport</keyword>
<dbReference type="Pfam" id="PF02932">
    <property type="entry name" value="Neur_chan_memb"/>
    <property type="match status" value="1"/>
</dbReference>
<evidence type="ECO:0000256" key="13">
    <source>
        <dbReference type="ARBA" id="ARBA00023257"/>
    </source>
</evidence>
<feature type="compositionally biased region" description="Polar residues" evidence="19">
    <location>
        <begin position="370"/>
        <end position="386"/>
    </location>
</feature>
<evidence type="ECO:0000256" key="16">
    <source>
        <dbReference type="ARBA" id="ARBA00034104"/>
    </source>
</evidence>
<dbReference type="SUPFAM" id="SSF63712">
    <property type="entry name" value="Nicotinic receptor ligand binding domain-like"/>
    <property type="match status" value="1"/>
</dbReference>
<keyword evidence="23" id="KW-1185">Reference proteome</keyword>
<dbReference type="GO" id="GO:0045211">
    <property type="term" value="C:postsynaptic membrane"/>
    <property type="evidence" value="ECO:0007669"/>
    <property type="project" value="UniProtKB-SubCell"/>
</dbReference>
<keyword evidence="10" id="KW-0675">Receptor</keyword>
<evidence type="ECO:0000259" key="21">
    <source>
        <dbReference type="Pfam" id="PF02932"/>
    </source>
</evidence>
<dbReference type="NCBIfam" id="TIGR00860">
    <property type="entry name" value="LIC"/>
    <property type="match status" value="1"/>
</dbReference>
<keyword evidence="11" id="KW-0869">Chloride channel</keyword>
<name>A0A553NV46_TIGCA</name>
<dbReference type="InterPro" id="IPR036734">
    <property type="entry name" value="Neur_chan_lig-bd_sf"/>
</dbReference>
<dbReference type="GO" id="GO:0008068">
    <property type="term" value="F:extracellularly glutamate-gated chloride channel activity"/>
    <property type="evidence" value="ECO:0007669"/>
    <property type="project" value="UniProtKB-ARBA"/>
</dbReference>
<comment type="caution">
    <text evidence="22">The sequence shown here is derived from an EMBL/GenBank/DDBJ whole genome shotgun (WGS) entry which is preliminary data.</text>
</comment>
<keyword evidence="14" id="KW-1071">Ligand-gated ion channel</keyword>
<feature type="compositionally biased region" description="Polar residues" evidence="19">
    <location>
        <begin position="344"/>
        <end position="358"/>
    </location>
</feature>
<keyword evidence="6" id="KW-0770">Synapse</keyword>
<evidence type="ECO:0000256" key="6">
    <source>
        <dbReference type="ARBA" id="ARBA00023018"/>
    </source>
</evidence>
<dbReference type="Gene3D" id="1.20.58.390">
    <property type="entry name" value="Neurotransmitter-gated ion-channel transmembrane domain"/>
    <property type="match status" value="2"/>
</dbReference>
<dbReference type="InterPro" id="IPR006201">
    <property type="entry name" value="Neur_channel"/>
</dbReference>
<evidence type="ECO:0000313" key="23">
    <source>
        <dbReference type="Proteomes" id="UP000318571"/>
    </source>
</evidence>
<keyword evidence="15 18" id="KW-0407">Ion channel</keyword>
<keyword evidence="13" id="KW-0628">Postsynaptic cell membrane</keyword>
<dbReference type="PRINTS" id="PR00253">
    <property type="entry name" value="GABAARECEPTR"/>
</dbReference>